<gene>
    <name evidence="4" type="ORF">E6K74_00745</name>
    <name evidence="5" type="ORF">E6K77_02755</name>
</gene>
<keyword evidence="1 2" id="KW-0597">Phosphoprotein</keyword>
<evidence type="ECO:0000256" key="2">
    <source>
        <dbReference type="PROSITE-ProRule" id="PRU00169"/>
    </source>
</evidence>
<organism evidence="4 7">
    <name type="scientific">Eiseniibacteriota bacterium</name>
    <dbReference type="NCBI Taxonomy" id="2212470"/>
    <lineage>
        <taxon>Bacteria</taxon>
        <taxon>Candidatus Eiseniibacteriota</taxon>
    </lineage>
</organism>
<name>A0A538SXX0_UNCEI</name>
<dbReference type="CDD" id="cd00082">
    <property type="entry name" value="HisKA"/>
    <property type="match status" value="1"/>
</dbReference>
<evidence type="ECO:0000313" key="6">
    <source>
        <dbReference type="Proteomes" id="UP000317366"/>
    </source>
</evidence>
<dbReference type="Proteomes" id="UP000317366">
    <property type="component" value="Unassembled WGS sequence"/>
</dbReference>
<proteinExistence type="predicted"/>
<evidence type="ECO:0000259" key="3">
    <source>
        <dbReference type="PROSITE" id="PS50110"/>
    </source>
</evidence>
<dbReference type="CDD" id="cd00156">
    <property type="entry name" value="REC"/>
    <property type="match status" value="1"/>
</dbReference>
<dbReference type="PANTHER" id="PTHR44591:SF3">
    <property type="entry name" value="RESPONSE REGULATORY DOMAIN-CONTAINING PROTEIN"/>
    <property type="match status" value="1"/>
</dbReference>
<dbReference type="Proteomes" id="UP000319829">
    <property type="component" value="Unassembled WGS sequence"/>
</dbReference>
<dbReference type="EMBL" id="VBOU01000003">
    <property type="protein sequence ID" value="TMQ56236.1"/>
    <property type="molecule type" value="Genomic_DNA"/>
</dbReference>
<evidence type="ECO:0000313" key="4">
    <source>
        <dbReference type="EMBL" id="TMQ56236.1"/>
    </source>
</evidence>
<comment type="caution">
    <text evidence="4">The sequence shown here is derived from an EMBL/GenBank/DDBJ whole genome shotgun (WGS) entry which is preliminary data.</text>
</comment>
<protein>
    <submittedName>
        <fullName evidence="4">Response regulator</fullName>
    </submittedName>
</protein>
<dbReference type="InterPro" id="IPR003661">
    <property type="entry name" value="HisK_dim/P_dom"/>
</dbReference>
<evidence type="ECO:0000256" key="1">
    <source>
        <dbReference type="ARBA" id="ARBA00022553"/>
    </source>
</evidence>
<feature type="modified residue" description="4-aspartylphosphate" evidence="2">
    <location>
        <position position="53"/>
    </location>
</feature>
<dbReference type="InterPro" id="IPR011006">
    <property type="entry name" value="CheY-like_superfamily"/>
</dbReference>
<sequence>MPFHLLIVDDEAHSRKLLRMVLRQGDYAFTEAESGQEALGIMERQRVDLLVLDLMMPHQNGFDVILAMKKSETLARIPFIVASASTAQDDIQRSLELGAIDYFTKPLSECDIRFQIPLKVRNAIALHQASDERLRVERMKAVSAMAVALNHEINNPLQVIQGNAQLLNVHPGLPPDARDKVARIRAATDTVAGLTQRIAALRDIVTVDYPAGNKSTVPMVNFEASAEAGKKS</sequence>
<dbReference type="PANTHER" id="PTHR44591">
    <property type="entry name" value="STRESS RESPONSE REGULATOR PROTEIN 1"/>
    <property type="match status" value="1"/>
</dbReference>
<dbReference type="PROSITE" id="PS50110">
    <property type="entry name" value="RESPONSE_REGULATORY"/>
    <property type="match status" value="1"/>
</dbReference>
<dbReference type="GO" id="GO:0000155">
    <property type="term" value="F:phosphorelay sensor kinase activity"/>
    <property type="evidence" value="ECO:0007669"/>
    <property type="project" value="InterPro"/>
</dbReference>
<feature type="domain" description="Response regulatory" evidence="3">
    <location>
        <begin position="4"/>
        <end position="120"/>
    </location>
</feature>
<dbReference type="Gene3D" id="3.40.50.2300">
    <property type="match status" value="1"/>
</dbReference>
<reference evidence="6 7" key="1">
    <citation type="journal article" date="2019" name="Nat. Microbiol.">
        <title>Mediterranean grassland soil C-N compound turnover is dependent on rainfall and depth, and is mediated by genomically divergent microorganisms.</title>
        <authorList>
            <person name="Diamond S."/>
            <person name="Andeer P.F."/>
            <person name="Li Z."/>
            <person name="Crits-Christoph A."/>
            <person name="Burstein D."/>
            <person name="Anantharaman K."/>
            <person name="Lane K.R."/>
            <person name="Thomas B.C."/>
            <person name="Pan C."/>
            <person name="Northen T.R."/>
            <person name="Banfield J.F."/>
        </authorList>
    </citation>
    <scope>NUCLEOTIDE SEQUENCE [LARGE SCALE GENOMIC DNA]</scope>
    <source>
        <strain evidence="4">WS_4</strain>
        <strain evidence="5">WS_7</strain>
    </source>
</reference>
<dbReference type="SUPFAM" id="SSF52172">
    <property type="entry name" value="CheY-like"/>
    <property type="match status" value="1"/>
</dbReference>
<dbReference type="InterPro" id="IPR036097">
    <property type="entry name" value="HisK_dim/P_sf"/>
</dbReference>
<evidence type="ECO:0000313" key="7">
    <source>
        <dbReference type="Proteomes" id="UP000319829"/>
    </source>
</evidence>
<dbReference type="EMBL" id="VBOX01000019">
    <property type="protein sequence ID" value="TMQ65498.1"/>
    <property type="molecule type" value="Genomic_DNA"/>
</dbReference>
<dbReference type="Pfam" id="PF00512">
    <property type="entry name" value="HisKA"/>
    <property type="match status" value="1"/>
</dbReference>
<dbReference type="SMART" id="SM00448">
    <property type="entry name" value="REC"/>
    <property type="match status" value="1"/>
</dbReference>
<dbReference type="Pfam" id="PF00072">
    <property type="entry name" value="Response_reg"/>
    <property type="match status" value="1"/>
</dbReference>
<dbReference type="AlphaFoldDB" id="A0A538SXX0"/>
<accession>A0A538SXX0</accession>
<dbReference type="Gene3D" id="1.10.287.130">
    <property type="match status" value="1"/>
</dbReference>
<dbReference type="InterPro" id="IPR050595">
    <property type="entry name" value="Bact_response_regulator"/>
</dbReference>
<dbReference type="InterPro" id="IPR001789">
    <property type="entry name" value="Sig_transdc_resp-reg_receiver"/>
</dbReference>
<evidence type="ECO:0000313" key="5">
    <source>
        <dbReference type="EMBL" id="TMQ65498.1"/>
    </source>
</evidence>
<dbReference type="SUPFAM" id="SSF47384">
    <property type="entry name" value="Homodimeric domain of signal transducing histidine kinase"/>
    <property type="match status" value="1"/>
</dbReference>